<reference evidence="3" key="2">
    <citation type="journal article" date="2021" name="PeerJ">
        <title>Extensive microbial diversity within the chicken gut microbiome revealed by metagenomics and culture.</title>
        <authorList>
            <person name="Gilroy R."/>
            <person name="Ravi A."/>
            <person name="Getino M."/>
            <person name="Pursley I."/>
            <person name="Horton D.L."/>
            <person name="Alikhan N.F."/>
            <person name="Baker D."/>
            <person name="Gharbi K."/>
            <person name="Hall N."/>
            <person name="Watson M."/>
            <person name="Adriaenssens E.M."/>
            <person name="Foster-Nyarko E."/>
            <person name="Jarju S."/>
            <person name="Secka A."/>
            <person name="Antonio M."/>
            <person name="Oren A."/>
            <person name="Chaudhuri R.R."/>
            <person name="La Ragione R."/>
            <person name="Hildebrand F."/>
            <person name="Pallen M.J."/>
        </authorList>
    </citation>
    <scope>NUCLEOTIDE SEQUENCE</scope>
    <source>
        <strain evidence="3">ChiSjej3B21-11622</strain>
    </source>
</reference>
<dbReference type="EMBL" id="DVFT01000197">
    <property type="protein sequence ID" value="HIQ97570.1"/>
    <property type="molecule type" value="Genomic_DNA"/>
</dbReference>
<feature type="transmembrane region" description="Helical" evidence="1">
    <location>
        <begin position="193"/>
        <end position="211"/>
    </location>
</feature>
<keyword evidence="1" id="KW-1133">Transmembrane helix</keyword>
<dbReference type="AlphaFoldDB" id="A0A9D0ZY77"/>
<dbReference type="Pfam" id="PF05569">
    <property type="entry name" value="Peptidase_M56"/>
    <property type="match status" value="1"/>
</dbReference>
<protein>
    <submittedName>
        <fullName evidence="3">M56 family metallopeptidase</fullName>
    </submittedName>
</protein>
<dbReference type="PANTHER" id="PTHR34978:SF3">
    <property type="entry name" value="SLR0241 PROTEIN"/>
    <property type="match status" value="1"/>
</dbReference>
<dbReference type="InterPro" id="IPR052173">
    <property type="entry name" value="Beta-lactam_resp_regulator"/>
</dbReference>
<feature type="transmembrane region" description="Helical" evidence="1">
    <location>
        <begin position="6"/>
        <end position="24"/>
    </location>
</feature>
<dbReference type="Proteomes" id="UP000886886">
    <property type="component" value="Unassembled WGS sequence"/>
</dbReference>
<feature type="transmembrane region" description="Helical" evidence="1">
    <location>
        <begin position="89"/>
        <end position="107"/>
    </location>
</feature>
<accession>A0A9D0ZY77</accession>
<evidence type="ECO:0000313" key="3">
    <source>
        <dbReference type="EMBL" id="HIQ97570.1"/>
    </source>
</evidence>
<dbReference type="InterPro" id="IPR008756">
    <property type="entry name" value="Peptidase_M56"/>
</dbReference>
<keyword evidence="1" id="KW-0812">Transmembrane</keyword>
<feature type="transmembrane region" description="Helical" evidence="1">
    <location>
        <begin position="36"/>
        <end position="54"/>
    </location>
</feature>
<dbReference type="PANTHER" id="PTHR34978">
    <property type="entry name" value="POSSIBLE SENSOR-TRANSDUCER PROTEIN BLAR"/>
    <property type="match status" value="1"/>
</dbReference>
<proteinExistence type="predicted"/>
<evidence type="ECO:0000259" key="2">
    <source>
        <dbReference type="Pfam" id="PF05569"/>
    </source>
</evidence>
<gene>
    <name evidence="3" type="ORF">IAB26_13560</name>
</gene>
<keyword evidence="1" id="KW-0472">Membrane</keyword>
<comment type="caution">
    <text evidence="3">The sequence shown here is derived from an EMBL/GenBank/DDBJ whole genome shotgun (WGS) entry which is preliminary data.</text>
</comment>
<feature type="transmembrane region" description="Helical" evidence="1">
    <location>
        <begin position="297"/>
        <end position="320"/>
    </location>
</feature>
<organism evidence="3 4">
    <name type="scientific">Candidatus Limivivens merdigallinarum</name>
    <dbReference type="NCBI Taxonomy" id="2840859"/>
    <lineage>
        <taxon>Bacteria</taxon>
        <taxon>Bacillati</taxon>
        <taxon>Bacillota</taxon>
        <taxon>Clostridia</taxon>
        <taxon>Lachnospirales</taxon>
        <taxon>Lachnospiraceae</taxon>
        <taxon>Lachnospiraceae incertae sedis</taxon>
        <taxon>Candidatus Limivivens</taxon>
    </lineage>
</organism>
<name>A0A9D0ZY77_9FIRM</name>
<dbReference type="CDD" id="cd07341">
    <property type="entry name" value="M56_BlaR1_MecR1_like"/>
    <property type="match status" value="1"/>
</dbReference>
<evidence type="ECO:0000256" key="1">
    <source>
        <dbReference type="SAM" id="Phobius"/>
    </source>
</evidence>
<feature type="domain" description="Peptidase M56" evidence="2">
    <location>
        <begin position="88"/>
        <end position="254"/>
    </location>
</feature>
<sequence length="378" mass="43579">MISLTSIIGAFLISGILILFLHLFCKKTRWIERTGVVPLVAVLILCVLRLAVPLDTYELTDFVYDDYNFYAAIMLPYTLANMNGVADRVLLALWFVPAAILFVRFGMQLFSLRRYFKQQATDAKASDWTLLGRLDHAGRLSIKRIPDLAVPMLSGLFHPTIYLPDTDFSEHQLFYIILHEYTHWKNRDLWMKLFVQLLCIVFWWNPFVYLLRKDLGHILELRCDASLTKGFDEEEKLCYLQTVLETMKMSKEKGSAPNSYLCTAKLYNAKQQDGIRQRFHLLLESATNVWAKFCRSFFIIFASVSLTILSYVFVVSPAYIADTELWEDGTTAVADETNSYLIQQSDGSYLFCFDGCSIPVPESDVKAGYYRIYPIIKH</sequence>
<evidence type="ECO:0000313" key="4">
    <source>
        <dbReference type="Proteomes" id="UP000886886"/>
    </source>
</evidence>
<reference evidence="3" key="1">
    <citation type="submission" date="2020-10" db="EMBL/GenBank/DDBJ databases">
        <authorList>
            <person name="Gilroy R."/>
        </authorList>
    </citation>
    <scope>NUCLEOTIDE SEQUENCE</scope>
    <source>
        <strain evidence="3">ChiSjej3B21-11622</strain>
    </source>
</reference>